<dbReference type="EMBL" id="CYYU01000009">
    <property type="protein sequence ID" value="CUN81888.1"/>
    <property type="molecule type" value="Genomic_DNA"/>
</dbReference>
<dbReference type="OrthoDB" id="389577at2"/>
<dbReference type="EC" id="2.7.1.-" evidence="8"/>
<keyword evidence="3 8" id="KW-0808">Transferase</keyword>
<reference evidence="8 9" key="1">
    <citation type="submission" date="2015-09" db="EMBL/GenBank/DDBJ databases">
        <authorList>
            <consortium name="Pathogen Informatics"/>
        </authorList>
    </citation>
    <scope>NUCLEOTIDE SEQUENCE [LARGE SCALE GENOMIC DNA]</scope>
    <source>
        <strain evidence="8 9">2789STDY5608828</strain>
    </source>
</reference>
<feature type="modified residue" description="Phosphohistidine; by HPr" evidence="7">
    <location>
        <position position="78"/>
    </location>
</feature>
<dbReference type="AlphaFoldDB" id="A0A174A3B6"/>
<evidence type="ECO:0000256" key="5">
    <source>
        <dbReference type="PIRSR" id="PIRSR000699-1"/>
    </source>
</evidence>
<dbReference type="eggNOG" id="COG1447">
    <property type="taxonomic scope" value="Bacteria"/>
</dbReference>
<dbReference type="PIRSF" id="PIRSF000699">
    <property type="entry name" value="PTS_IILac_III"/>
    <property type="match status" value="1"/>
</dbReference>
<keyword evidence="1" id="KW-0813">Transport</keyword>
<evidence type="ECO:0000256" key="4">
    <source>
        <dbReference type="ARBA" id="ARBA00022683"/>
    </source>
</evidence>
<dbReference type="GO" id="GO:0016740">
    <property type="term" value="F:transferase activity"/>
    <property type="evidence" value="ECO:0007669"/>
    <property type="project" value="UniProtKB-KW"/>
</dbReference>
<dbReference type="InterPro" id="IPR036542">
    <property type="entry name" value="PTS_IIA_lac/cel_sf"/>
</dbReference>
<feature type="active site" description="Tele-phosphohistidine intermediate" evidence="5">
    <location>
        <position position="78"/>
    </location>
</feature>
<keyword evidence="4" id="KW-0598">Phosphotransferase system</keyword>
<dbReference type="Proteomes" id="UP000095546">
    <property type="component" value="Unassembled WGS sequence"/>
</dbReference>
<evidence type="ECO:0000313" key="8">
    <source>
        <dbReference type="EMBL" id="CUN81888.1"/>
    </source>
</evidence>
<proteinExistence type="predicted"/>
<keyword evidence="2" id="KW-0762">Sugar transport</keyword>
<dbReference type="PROSITE" id="PS51095">
    <property type="entry name" value="PTS_EIIA_TYPE_3"/>
    <property type="match status" value="1"/>
</dbReference>
<dbReference type="GeneID" id="83709945"/>
<gene>
    <name evidence="8" type="primary">lacF</name>
    <name evidence="8" type="ORF">ERS852385_01438</name>
</gene>
<sequence>MAKTEDVAFAIISAAGDGRAKVAEALKQARRGNFGEAEECLKDADEHLLKAHKLQTEELLQKEASGELQGPFNVLISHAQDYVMTGMAMKEMAVEIVNLYTQLRAK</sequence>
<comment type="cofactor">
    <cofactor evidence="6">
        <name>Mg(2+)</name>
        <dbReference type="ChEBI" id="CHEBI:18420"/>
    </cofactor>
    <text evidence="6">Binds 1 Mg(2+) ion per trimer.</text>
</comment>
<dbReference type="PANTHER" id="PTHR34382">
    <property type="entry name" value="PTS SYSTEM N,N'-DIACETYLCHITOBIOSE-SPECIFIC EIIA COMPONENT"/>
    <property type="match status" value="1"/>
</dbReference>
<organism evidence="8 9">
    <name type="scientific">Mitsuokella jalaludinii</name>
    <dbReference type="NCBI Taxonomy" id="187979"/>
    <lineage>
        <taxon>Bacteria</taxon>
        <taxon>Bacillati</taxon>
        <taxon>Bacillota</taxon>
        <taxon>Negativicutes</taxon>
        <taxon>Selenomonadales</taxon>
        <taxon>Selenomonadaceae</taxon>
        <taxon>Mitsuokella</taxon>
    </lineage>
</organism>
<evidence type="ECO:0000256" key="1">
    <source>
        <dbReference type="ARBA" id="ARBA00022448"/>
    </source>
</evidence>
<dbReference type="RefSeq" id="WP_036374255.1">
    <property type="nucleotide sequence ID" value="NZ_CABIWZ010000009.1"/>
</dbReference>
<dbReference type="GO" id="GO:0009401">
    <property type="term" value="P:phosphoenolpyruvate-dependent sugar phosphotransferase system"/>
    <property type="evidence" value="ECO:0007669"/>
    <property type="project" value="UniProtKB-KW"/>
</dbReference>
<dbReference type="GO" id="GO:0046872">
    <property type="term" value="F:metal ion binding"/>
    <property type="evidence" value="ECO:0007669"/>
    <property type="project" value="UniProtKB-KW"/>
</dbReference>
<evidence type="ECO:0000313" key="9">
    <source>
        <dbReference type="Proteomes" id="UP000095546"/>
    </source>
</evidence>
<protein>
    <submittedName>
        <fullName evidence="8">Lactose-specific phosphotransferase enzyme IIA component</fullName>
        <ecNumber evidence="8">2.7.1.-</ecNumber>
    </submittedName>
</protein>
<name>A0A174A3B6_9FIRM</name>
<dbReference type="InterPro" id="IPR003188">
    <property type="entry name" value="PTS_IIA_lac/cel"/>
</dbReference>
<evidence type="ECO:0000256" key="7">
    <source>
        <dbReference type="PROSITE-ProRule" id="PRU00418"/>
    </source>
</evidence>
<evidence type="ECO:0000256" key="3">
    <source>
        <dbReference type="ARBA" id="ARBA00022679"/>
    </source>
</evidence>
<accession>A0A174A3B6</accession>
<keyword evidence="6" id="KW-0479">Metal-binding</keyword>
<evidence type="ECO:0000256" key="2">
    <source>
        <dbReference type="ARBA" id="ARBA00022597"/>
    </source>
</evidence>
<keyword evidence="6" id="KW-0460">Magnesium</keyword>
<dbReference type="STRING" id="187979.ERS852385_01438"/>
<evidence type="ECO:0000256" key="6">
    <source>
        <dbReference type="PIRSR" id="PIRSR000699-2"/>
    </source>
</evidence>
<dbReference type="Pfam" id="PF02255">
    <property type="entry name" value="PTS_IIA"/>
    <property type="match status" value="1"/>
</dbReference>
<dbReference type="PANTHER" id="PTHR34382:SF7">
    <property type="entry name" value="PTS SYSTEM N,N'-DIACETYLCHITOBIOSE-SPECIFIC EIIA COMPONENT"/>
    <property type="match status" value="1"/>
</dbReference>
<keyword evidence="9" id="KW-1185">Reference proteome</keyword>
<feature type="binding site" evidence="6">
    <location>
        <position position="81"/>
    </location>
    <ligand>
        <name>Mg(2+)</name>
        <dbReference type="ChEBI" id="CHEBI:18420"/>
        <note>ligand shared between all trimeric partners</note>
    </ligand>
</feature>
<dbReference type="SUPFAM" id="SSF46973">
    <property type="entry name" value="Enzyme IIa from lactose specific PTS, IIa-lac"/>
    <property type="match status" value="1"/>
</dbReference>
<dbReference type="Gene3D" id="1.20.58.80">
    <property type="entry name" value="Phosphotransferase system, lactose/cellobiose-type IIA subunit"/>
    <property type="match status" value="1"/>
</dbReference>